<keyword evidence="4" id="KW-1185">Reference proteome</keyword>
<feature type="transmembrane region" description="Helical" evidence="2">
    <location>
        <begin position="106"/>
        <end position="126"/>
    </location>
</feature>
<keyword evidence="2" id="KW-1133">Transmembrane helix</keyword>
<evidence type="ECO:0000256" key="1">
    <source>
        <dbReference type="SAM" id="Coils"/>
    </source>
</evidence>
<evidence type="ECO:0000256" key="2">
    <source>
        <dbReference type="SAM" id="Phobius"/>
    </source>
</evidence>
<gene>
    <name evidence="3" type="ORF">SAMN04488128_1011032</name>
</gene>
<organism evidence="3 4">
    <name type="scientific">Chitinophaga eiseniae</name>
    <dbReference type="NCBI Taxonomy" id="634771"/>
    <lineage>
        <taxon>Bacteria</taxon>
        <taxon>Pseudomonadati</taxon>
        <taxon>Bacteroidota</taxon>
        <taxon>Chitinophagia</taxon>
        <taxon>Chitinophagales</taxon>
        <taxon>Chitinophagaceae</taxon>
        <taxon>Chitinophaga</taxon>
    </lineage>
</organism>
<keyword evidence="2" id="KW-0472">Membrane</keyword>
<proteinExistence type="predicted"/>
<feature type="coiled-coil region" evidence="1">
    <location>
        <begin position="196"/>
        <end position="223"/>
    </location>
</feature>
<sequence length="225" mass="25341">MVSTTATFLGGQSLYLSQSNTLLKMQQISGNESAPTPATEWFWAPGLFFTFLLANSVLGIRLREGQWDNPANLIGSQLVIFCWCFLVWLIAAYAVQTNYMPRWLKLAGTLCLAAITSVVIYYLSPFEDFPLDAVPQRAWGRVLIRLVYRALLVGSLIYPVVYYLAAARRLAMEKLKVERQERALLQIRTAQLEAMVAERTAALEKTIAQLEQAQQQLAEKKSSDK</sequence>
<dbReference type="Proteomes" id="UP000190367">
    <property type="component" value="Unassembled WGS sequence"/>
</dbReference>
<evidence type="ECO:0000313" key="3">
    <source>
        <dbReference type="EMBL" id="SJZ64206.1"/>
    </source>
</evidence>
<name>A0A1T4MBG9_9BACT</name>
<dbReference type="EMBL" id="FUWZ01000001">
    <property type="protein sequence ID" value="SJZ64206.1"/>
    <property type="molecule type" value="Genomic_DNA"/>
</dbReference>
<evidence type="ECO:0000313" key="4">
    <source>
        <dbReference type="Proteomes" id="UP000190367"/>
    </source>
</evidence>
<feature type="transmembrane region" description="Helical" evidence="2">
    <location>
        <begin position="41"/>
        <end position="62"/>
    </location>
</feature>
<keyword evidence="2" id="KW-0812">Transmembrane</keyword>
<feature type="transmembrane region" description="Helical" evidence="2">
    <location>
        <begin position="74"/>
        <end position="94"/>
    </location>
</feature>
<dbReference type="STRING" id="634771.SAMN04488128_1011032"/>
<feature type="transmembrane region" description="Helical" evidence="2">
    <location>
        <begin position="146"/>
        <end position="166"/>
    </location>
</feature>
<protein>
    <submittedName>
        <fullName evidence="3">Uncharacterized protein</fullName>
    </submittedName>
</protein>
<reference evidence="4" key="1">
    <citation type="submission" date="2017-02" db="EMBL/GenBank/DDBJ databases">
        <authorList>
            <person name="Varghese N."/>
            <person name="Submissions S."/>
        </authorList>
    </citation>
    <scope>NUCLEOTIDE SEQUENCE [LARGE SCALE GENOMIC DNA]</scope>
    <source>
        <strain evidence="4">DSM 22224</strain>
    </source>
</reference>
<accession>A0A1T4MBG9</accession>
<keyword evidence="1" id="KW-0175">Coiled coil</keyword>
<dbReference type="AlphaFoldDB" id="A0A1T4MBG9"/>